<protein>
    <submittedName>
        <fullName evidence="2">Uncharacterized protein</fullName>
    </submittedName>
</protein>
<organism evidence="2">
    <name type="scientific">Rhizophora mucronata</name>
    <name type="common">Asiatic mangrove</name>
    <dbReference type="NCBI Taxonomy" id="61149"/>
    <lineage>
        <taxon>Eukaryota</taxon>
        <taxon>Viridiplantae</taxon>
        <taxon>Streptophyta</taxon>
        <taxon>Embryophyta</taxon>
        <taxon>Tracheophyta</taxon>
        <taxon>Spermatophyta</taxon>
        <taxon>Magnoliopsida</taxon>
        <taxon>eudicotyledons</taxon>
        <taxon>Gunneridae</taxon>
        <taxon>Pentapetalae</taxon>
        <taxon>rosids</taxon>
        <taxon>fabids</taxon>
        <taxon>Malpighiales</taxon>
        <taxon>Rhizophoraceae</taxon>
        <taxon>Rhizophora</taxon>
    </lineage>
</organism>
<dbReference type="AlphaFoldDB" id="A0A2P2IWF1"/>
<feature type="transmembrane region" description="Helical" evidence="1">
    <location>
        <begin position="6"/>
        <end position="24"/>
    </location>
</feature>
<evidence type="ECO:0000256" key="1">
    <source>
        <dbReference type="SAM" id="Phobius"/>
    </source>
</evidence>
<proteinExistence type="predicted"/>
<sequence>MFLPFVFLVTLSVIYFCIFTLNFAGNLHSICC</sequence>
<keyword evidence="1" id="KW-1133">Transmembrane helix</keyword>
<dbReference type="EMBL" id="GGEC01005045">
    <property type="protein sequence ID" value="MBW85528.1"/>
    <property type="molecule type" value="Transcribed_RNA"/>
</dbReference>
<reference evidence="2" key="1">
    <citation type="submission" date="2018-02" db="EMBL/GenBank/DDBJ databases">
        <title>Rhizophora mucronata_Transcriptome.</title>
        <authorList>
            <person name="Meera S.P."/>
            <person name="Sreeshan A."/>
            <person name="Augustine A."/>
        </authorList>
    </citation>
    <scope>NUCLEOTIDE SEQUENCE</scope>
    <source>
        <tissue evidence="2">Leaf</tissue>
    </source>
</reference>
<keyword evidence="1" id="KW-0812">Transmembrane</keyword>
<accession>A0A2P2IWF1</accession>
<evidence type="ECO:0000313" key="2">
    <source>
        <dbReference type="EMBL" id="MBW85528.1"/>
    </source>
</evidence>
<name>A0A2P2IWF1_RHIMU</name>
<keyword evidence="1" id="KW-0472">Membrane</keyword>